<comment type="caution">
    <text evidence="2">The sequence shown here is derived from an EMBL/GenBank/DDBJ whole genome shotgun (WGS) entry which is preliminary data.</text>
</comment>
<feature type="region of interest" description="Disordered" evidence="1">
    <location>
        <begin position="48"/>
        <end position="70"/>
    </location>
</feature>
<evidence type="ECO:0000256" key="1">
    <source>
        <dbReference type="SAM" id="MobiDB-lite"/>
    </source>
</evidence>
<gene>
    <name evidence="2" type="ORF">PAPYR_12635</name>
</gene>
<name>A0ABQ8U567_9EUKA</name>
<evidence type="ECO:0000313" key="3">
    <source>
        <dbReference type="Proteomes" id="UP001141327"/>
    </source>
</evidence>
<protein>
    <submittedName>
        <fullName evidence="2">Uncharacterized protein</fullName>
    </submittedName>
</protein>
<reference evidence="2" key="1">
    <citation type="journal article" date="2022" name="bioRxiv">
        <title>Genomics of Preaxostyla Flagellates Illuminates Evolutionary Transitions and the Path Towards Mitochondrial Loss.</title>
        <authorList>
            <person name="Novak L.V.F."/>
            <person name="Treitli S.C."/>
            <person name="Pyrih J."/>
            <person name="Halakuc P."/>
            <person name="Pipaliya S.V."/>
            <person name="Vacek V."/>
            <person name="Brzon O."/>
            <person name="Soukal P."/>
            <person name="Eme L."/>
            <person name="Dacks J.B."/>
            <person name="Karnkowska A."/>
            <person name="Elias M."/>
            <person name="Hampl V."/>
        </authorList>
    </citation>
    <scope>NUCLEOTIDE SEQUENCE</scope>
    <source>
        <strain evidence="2">RCP-MX</strain>
    </source>
</reference>
<accession>A0ABQ8U567</accession>
<sequence>MLLLRRKQWGNDNIMTFILSFLAWIHLPFPCWASCIYRSARIPSEFRPKKRSTITSSSLQRSRAVGRRDHPHKLGVYHPFPRGLLYLLVPDEALTPDWPQSQQQPQSQPAAGPAPRIHGEIVKETFSGGCASSGAPETGHTKRARASFAAARPRPERFLGFPNVDPRLVVAVRTMLRGA</sequence>
<feature type="region of interest" description="Disordered" evidence="1">
    <location>
        <begin position="128"/>
        <end position="151"/>
    </location>
</feature>
<keyword evidence="3" id="KW-1185">Reference proteome</keyword>
<dbReference type="Proteomes" id="UP001141327">
    <property type="component" value="Unassembled WGS sequence"/>
</dbReference>
<evidence type="ECO:0000313" key="2">
    <source>
        <dbReference type="EMBL" id="KAJ4453018.1"/>
    </source>
</evidence>
<organism evidence="2 3">
    <name type="scientific">Paratrimastix pyriformis</name>
    <dbReference type="NCBI Taxonomy" id="342808"/>
    <lineage>
        <taxon>Eukaryota</taxon>
        <taxon>Metamonada</taxon>
        <taxon>Preaxostyla</taxon>
        <taxon>Paratrimastigidae</taxon>
        <taxon>Paratrimastix</taxon>
    </lineage>
</organism>
<dbReference type="EMBL" id="JAPMOS010000330">
    <property type="protein sequence ID" value="KAJ4453018.1"/>
    <property type="molecule type" value="Genomic_DNA"/>
</dbReference>
<proteinExistence type="predicted"/>